<keyword evidence="6" id="KW-1185">Reference proteome</keyword>
<evidence type="ECO:0008006" key="7">
    <source>
        <dbReference type="Google" id="ProtNLM"/>
    </source>
</evidence>
<comment type="caution">
    <text evidence="3">The sequence shown here is derived from an EMBL/GenBank/DDBJ whole genome shotgun (WGS) entry which is preliminary data.</text>
</comment>
<sequence>MTSPRSANNFQVLLDSQYGLATQTQLAPYGYARPRLRHLVETGQWMAVLRGIYAVTNGPLSRQMALMAALLYAGPRAILSHRTAAEEWRILPVDPTKPIHVTVPYGESAKCQSPTYVSPPATGARPLPLVGDLRHPGVVVHRSRAQAHIAVDGIFPRTKKTDTAIDLAVGEPSARAAHDSLIATVTNANIRLDEIRGCLEQRAPRRYRKALDAAVALMASGVQSVLEHRYVVDVEQAHGLPVSRKQSPVVVDGRTLYEDCDYSDFGVPLLVRLDGKRVHAIAQVAFRDRRRDNAAELAGRPRLTFGYEEVTEKPCAVAAEVEQVLTRNGWVRKTPGNCAACESFRRA</sequence>
<gene>
    <name evidence="3" type="ORF">ACHIPV_24835</name>
    <name evidence="1" type="ORF">ACHIPZ_15110</name>
    <name evidence="2" type="ORF">ACHIRB_27795</name>
</gene>
<evidence type="ECO:0000313" key="4">
    <source>
        <dbReference type="Proteomes" id="UP001609175"/>
    </source>
</evidence>
<reference evidence="4 5" key="1">
    <citation type="submission" date="2024-10" db="EMBL/GenBank/DDBJ databases">
        <authorList>
            <person name="Riesco R."/>
        </authorList>
    </citation>
    <scope>NUCLEOTIDE SEQUENCE [LARGE SCALE GENOMIC DNA]</scope>
    <source>
        <strain evidence="3 5">NCIMB 15448</strain>
        <strain evidence="1 4">NCIMB 15449</strain>
        <strain evidence="2 6">NCIMB 15450</strain>
    </source>
</reference>
<evidence type="ECO:0000313" key="1">
    <source>
        <dbReference type="EMBL" id="MFH5209514.1"/>
    </source>
</evidence>
<dbReference type="Proteomes" id="UP001609175">
    <property type="component" value="Unassembled WGS sequence"/>
</dbReference>
<evidence type="ECO:0000313" key="2">
    <source>
        <dbReference type="EMBL" id="MFH5232346.1"/>
    </source>
</evidence>
<evidence type="ECO:0000313" key="3">
    <source>
        <dbReference type="EMBL" id="MFH5245081.1"/>
    </source>
</evidence>
<dbReference type="EMBL" id="JBIMSN010000144">
    <property type="protein sequence ID" value="MFH5232346.1"/>
    <property type="molecule type" value="Genomic_DNA"/>
</dbReference>
<proteinExistence type="predicted"/>
<dbReference type="RefSeq" id="WP_395115244.1">
    <property type="nucleotide sequence ID" value="NZ_JBIMSN010000144.1"/>
</dbReference>
<dbReference type="EMBL" id="JBIMSP010000061">
    <property type="protein sequence ID" value="MFH5245081.1"/>
    <property type="molecule type" value="Genomic_DNA"/>
</dbReference>
<evidence type="ECO:0000313" key="6">
    <source>
        <dbReference type="Proteomes" id="UP001609219"/>
    </source>
</evidence>
<dbReference type="Proteomes" id="UP001609176">
    <property type="component" value="Unassembled WGS sequence"/>
</dbReference>
<dbReference type="Proteomes" id="UP001609219">
    <property type="component" value="Unassembled WGS sequence"/>
</dbReference>
<accession>A0ABW7KVI4</accession>
<protein>
    <recommendedName>
        <fullName evidence="7">Type IV toxin-antitoxin system AbiEi family antitoxin domain-containing protein</fullName>
    </recommendedName>
</protein>
<dbReference type="EMBL" id="JBIMSO010000053">
    <property type="protein sequence ID" value="MFH5209514.1"/>
    <property type="molecule type" value="Genomic_DNA"/>
</dbReference>
<name>A0ABW7KVI4_9NOCA</name>
<organism evidence="3 5">
    <name type="scientific">Antrihabitans spumae</name>
    <dbReference type="NCBI Taxonomy" id="3373370"/>
    <lineage>
        <taxon>Bacteria</taxon>
        <taxon>Bacillati</taxon>
        <taxon>Actinomycetota</taxon>
        <taxon>Actinomycetes</taxon>
        <taxon>Mycobacteriales</taxon>
        <taxon>Nocardiaceae</taxon>
        <taxon>Antrihabitans</taxon>
    </lineage>
</organism>
<evidence type="ECO:0000313" key="5">
    <source>
        <dbReference type="Proteomes" id="UP001609176"/>
    </source>
</evidence>